<reference evidence="3" key="2">
    <citation type="journal article" date="2013" name="Nat. Commun.">
        <title>Genome of the Chinese tree shrew.</title>
        <authorList>
            <person name="Fan Y."/>
            <person name="Huang Z.Y."/>
            <person name="Cao C.C."/>
            <person name="Chen C.S."/>
            <person name="Chen Y.X."/>
            <person name="Fan D.D."/>
            <person name="He J."/>
            <person name="Hou H.L."/>
            <person name="Hu L."/>
            <person name="Hu X.T."/>
            <person name="Jiang X.T."/>
            <person name="Lai R."/>
            <person name="Lang Y.S."/>
            <person name="Liang B."/>
            <person name="Liao S.G."/>
            <person name="Mu D."/>
            <person name="Ma Y.Y."/>
            <person name="Niu Y.Y."/>
            <person name="Sun X.Q."/>
            <person name="Xia J.Q."/>
            <person name="Xiao J."/>
            <person name="Xiong Z.Q."/>
            <person name="Xu L."/>
            <person name="Yang L."/>
            <person name="Zhang Y."/>
            <person name="Zhao W."/>
            <person name="Zhao X.D."/>
            <person name="Zheng Y.T."/>
            <person name="Zhou J.M."/>
            <person name="Zhu Y.B."/>
            <person name="Zhang G.J."/>
            <person name="Wang J."/>
            <person name="Yao Y.G."/>
        </authorList>
    </citation>
    <scope>NUCLEOTIDE SEQUENCE [LARGE SCALE GENOMIC DNA]</scope>
</reference>
<dbReference type="Proteomes" id="UP000011518">
    <property type="component" value="Unassembled WGS sequence"/>
</dbReference>
<evidence type="ECO:0000256" key="1">
    <source>
        <dbReference type="SAM" id="MobiDB-lite"/>
    </source>
</evidence>
<evidence type="ECO:0000313" key="3">
    <source>
        <dbReference type="Proteomes" id="UP000011518"/>
    </source>
</evidence>
<dbReference type="EMBL" id="KB320730">
    <property type="protein sequence ID" value="ELW64401.1"/>
    <property type="molecule type" value="Genomic_DNA"/>
</dbReference>
<dbReference type="InterPro" id="IPR000402">
    <property type="entry name" value="Na/K_ATPase_sub_beta"/>
</dbReference>
<keyword evidence="3" id="KW-1185">Reference proteome</keyword>
<dbReference type="GO" id="GO:0006814">
    <property type="term" value="P:sodium ion transport"/>
    <property type="evidence" value="ECO:0007669"/>
    <property type="project" value="InterPro"/>
</dbReference>
<evidence type="ECO:0000313" key="2">
    <source>
        <dbReference type="EMBL" id="ELW64401.1"/>
    </source>
</evidence>
<dbReference type="Pfam" id="PF00287">
    <property type="entry name" value="Na_K-ATPase"/>
    <property type="match status" value="1"/>
</dbReference>
<organism evidence="2 3">
    <name type="scientific">Tupaia chinensis</name>
    <name type="common">Chinese tree shrew</name>
    <name type="synonym">Tupaia belangeri chinensis</name>
    <dbReference type="NCBI Taxonomy" id="246437"/>
    <lineage>
        <taxon>Eukaryota</taxon>
        <taxon>Metazoa</taxon>
        <taxon>Chordata</taxon>
        <taxon>Craniata</taxon>
        <taxon>Vertebrata</taxon>
        <taxon>Euteleostomi</taxon>
        <taxon>Mammalia</taxon>
        <taxon>Eutheria</taxon>
        <taxon>Euarchontoglires</taxon>
        <taxon>Scandentia</taxon>
        <taxon>Tupaiidae</taxon>
        <taxon>Tupaia</taxon>
    </lineage>
</organism>
<gene>
    <name evidence="2" type="ORF">TREES_T100006631</name>
</gene>
<dbReference type="GO" id="GO:0006813">
    <property type="term" value="P:potassium ion transport"/>
    <property type="evidence" value="ECO:0007669"/>
    <property type="project" value="InterPro"/>
</dbReference>
<reference evidence="3" key="1">
    <citation type="submission" date="2012-07" db="EMBL/GenBank/DDBJ databases">
        <title>Genome of the Chinese tree shrew, a rising model animal genetically related to primates.</title>
        <authorList>
            <person name="Zhang G."/>
            <person name="Fan Y."/>
            <person name="Yao Y."/>
            <person name="Huang Z."/>
        </authorList>
    </citation>
    <scope>NUCLEOTIDE SEQUENCE [LARGE SCALE GENOMIC DNA]</scope>
</reference>
<dbReference type="STRING" id="246437.L9KNM5"/>
<dbReference type="GO" id="GO:0005890">
    <property type="term" value="C:sodium:potassium-exchanging ATPase complex"/>
    <property type="evidence" value="ECO:0007669"/>
    <property type="project" value="InterPro"/>
</dbReference>
<dbReference type="AlphaFoldDB" id="L9KNM5"/>
<sequence length="179" mass="19642">MGVWREDHITTRMKTAVLPEIHQVSQREEEEEGDFRLGVVGEAKKSQLGDGADVFWNNRQVSLKALSAEEGLWLTGRRGQETAALTLCRDMGSSAPGSEEVSSPSRHPSPAALKPGHGSGLHPAAAAPLVFRARTMTKKKTFNQVLAEWKLFIYNPNTREFLGRTAKSWGLTTMPSSSP</sequence>
<proteinExistence type="predicted"/>
<feature type="region of interest" description="Disordered" evidence="1">
    <location>
        <begin position="90"/>
        <end position="120"/>
    </location>
</feature>
<dbReference type="Gene3D" id="1.20.5.170">
    <property type="match status" value="1"/>
</dbReference>
<accession>L9KNM5</accession>
<dbReference type="PROSITE" id="PS00390">
    <property type="entry name" value="ATPASE_NA_K_BETA_1"/>
    <property type="match status" value="1"/>
</dbReference>
<dbReference type="InParanoid" id="L9KNM5"/>
<name>L9KNM5_TUPCH</name>
<protein>
    <submittedName>
        <fullName evidence="2">Sodium/potassium-transporting ATPase subunit beta-3</fullName>
    </submittedName>
</protein>